<dbReference type="GO" id="GO:0005829">
    <property type="term" value="C:cytosol"/>
    <property type="evidence" value="ECO:0007669"/>
    <property type="project" value="TreeGrafter"/>
</dbReference>
<dbReference type="Pfam" id="PF00027">
    <property type="entry name" value="cNMP_binding"/>
    <property type="match status" value="1"/>
</dbReference>
<feature type="domain" description="HTH crp-type" evidence="5">
    <location>
        <begin position="152"/>
        <end position="227"/>
    </location>
</feature>
<dbReference type="InterPro" id="IPR050397">
    <property type="entry name" value="Env_Response_Regulators"/>
</dbReference>
<name>A0A0G3V098_9SPHN</name>
<reference evidence="6" key="1">
    <citation type="submission" date="2015-01" db="EMBL/GenBank/DDBJ databases">
        <title>Screening Transcription Factor Genes Involved in Bacterial Xenobiotic Catabolism using Modified SIGEX Approach.</title>
        <authorList>
            <person name="Cheng M."/>
            <person name="Zhang H."/>
            <person name="Guo S."/>
            <person name="He J."/>
            <person name="Li S."/>
            <person name="Huang X."/>
        </authorList>
    </citation>
    <scope>NUCLEOTIDE SEQUENCE</scope>
    <source>
        <strain evidence="6">TP316</strain>
    </source>
</reference>
<keyword evidence="1" id="KW-0805">Transcription regulation</keyword>
<evidence type="ECO:0000313" key="6">
    <source>
        <dbReference type="EMBL" id="AKL72302.1"/>
    </source>
</evidence>
<keyword evidence="2" id="KW-0238">DNA-binding</keyword>
<dbReference type="InterPro" id="IPR014710">
    <property type="entry name" value="RmlC-like_jellyroll"/>
</dbReference>
<dbReference type="PROSITE" id="PS51063">
    <property type="entry name" value="HTH_CRP_2"/>
    <property type="match status" value="1"/>
</dbReference>
<dbReference type="Gene3D" id="1.10.10.10">
    <property type="entry name" value="Winged helix-like DNA-binding domain superfamily/Winged helix DNA-binding domain"/>
    <property type="match status" value="1"/>
</dbReference>
<dbReference type="InterPro" id="IPR036388">
    <property type="entry name" value="WH-like_DNA-bd_sf"/>
</dbReference>
<dbReference type="PANTHER" id="PTHR24567:SF75">
    <property type="entry name" value="FUMARATE AND NITRATE REDUCTION REGULATORY PROTEIN"/>
    <property type="match status" value="1"/>
</dbReference>
<dbReference type="InterPro" id="IPR000595">
    <property type="entry name" value="cNMP-bd_dom"/>
</dbReference>
<evidence type="ECO:0000256" key="2">
    <source>
        <dbReference type="ARBA" id="ARBA00023125"/>
    </source>
</evidence>
<dbReference type="EMBL" id="KP701017">
    <property type="protein sequence ID" value="AKL72302.1"/>
    <property type="molecule type" value="Genomic_DNA"/>
</dbReference>
<evidence type="ECO:0000256" key="4">
    <source>
        <dbReference type="SAM" id="MobiDB-lite"/>
    </source>
</evidence>
<dbReference type="CDD" id="cd00038">
    <property type="entry name" value="CAP_ED"/>
    <property type="match status" value="1"/>
</dbReference>
<dbReference type="PANTHER" id="PTHR24567">
    <property type="entry name" value="CRP FAMILY TRANSCRIPTIONAL REGULATORY PROTEIN"/>
    <property type="match status" value="1"/>
</dbReference>
<dbReference type="Pfam" id="PF13545">
    <property type="entry name" value="HTH_Crp_2"/>
    <property type="match status" value="1"/>
</dbReference>
<dbReference type="SUPFAM" id="SSF46785">
    <property type="entry name" value="Winged helix' DNA-binding domain"/>
    <property type="match status" value="1"/>
</dbReference>
<dbReference type="SMART" id="SM00419">
    <property type="entry name" value="HTH_CRP"/>
    <property type="match status" value="1"/>
</dbReference>
<dbReference type="GO" id="GO:0003700">
    <property type="term" value="F:DNA-binding transcription factor activity"/>
    <property type="evidence" value="ECO:0007669"/>
    <property type="project" value="TreeGrafter"/>
</dbReference>
<dbReference type="Gene3D" id="2.60.120.10">
    <property type="entry name" value="Jelly Rolls"/>
    <property type="match status" value="1"/>
</dbReference>
<keyword evidence="3" id="KW-0804">Transcription</keyword>
<evidence type="ECO:0000256" key="3">
    <source>
        <dbReference type="ARBA" id="ARBA00023163"/>
    </source>
</evidence>
<dbReference type="InterPro" id="IPR036390">
    <property type="entry name" value="WH_DNA-bd_sf"/>
</dbReference>
<evidence type="ECO:0000259" key="5">
    <source>
        <dbReference type="PROSITE" id="PS51063"/>
    </source>
</evidence>
<dbReference type="InterPro" id="IPR012318">
    <property type="entry name" value="HTH_CRP"/>
</dbReference>
<evidence type="ECO:0000256" key="1">
    <source>
        <dbReference type="ARBA" id="ARBA00023015"/>
    </source>
</evidence>
<dbReference type="SUPFAM" id="SSF51206">
    <property type="entry name" value="cAMP-binding domain-like"/>
    <property type="match status" value="1"/>
</dbReference>
<protein>
    <submittedName>
        <fullName evidence="6">Crp/Fnr family transcriptional regulator</fullName>
    </submittedName>
</protein>
<dbReference type="AlphaFoldDB" id="A0A0G3V098"/>
<dbReference type="GO" id="GO:0003677">
    <property type="term" value="F:DNA binding"/>
    <property type="evidence" value="ECO:0007669"/>
    <property type="project" value="UniProtKB-KW"/>
</dbReference>
<proteinExistence type="predicted"/>
<sequence>MARMTVSTERPGRSGNGSVIDDGADALRLLPGLHGADRKIEAGQELFGVGAPFDTVCNLIDGWVSLYTLLEDGRRQIVQFVLPGGVFGMFGTSSGRATYGAQALTGALVCCIPLDVLNARMRDNPDVAMRLVRSLSRDRALAFDHLTSVGRCNARERVARLVLELFVRCRTQWPGNRIEEMYLPLTQEHIGDATGLTFVHVNRILRTLRKEGVVEFHHRRLRILDPDRLVRVAGVDHNAAMAWL</sequence>
<dbReference type="InterPro" id="IPR018490">
    <property type="entry name" value="cNMP-bd_dom_sf"/>
</dbReference>
<dbReference type="SMART" id="SM00100">
    <property type="entry name" value="cNMP"/>
    <property type="match status" value="1"/>
</dbReference>
<organism evidence="6">
    <name type="scientific">Sphingobium sp. TP316</name>
    <dbReference type="NCBI Taxonomy" id="1663169"/>
    <lineage>
        <taxon>Bacteria</taxon>
        <taxon>Pseudomonadati</taxon>
        <taxon>Pseudomonadota</taxon>
        <taxon>Alphaproteobacteria</taxon>
        <taxon>Sphingomonadales</taxon>
        <taxon>Sphingomonadaceae</taxon>
        <taxon>Sphingobium</taxon>
    </lineage>
</organism>
<accession>A0A0G3V098</accession>
<feature type="region of interest" description="Disordered" evidence="4">
    <location>
        <begin position="1"/>
        <end position="20"/>
    </location>
</feature>